<comment type="subcellular location">
    <subcellularLocation>
        <location evidence="2">Membrane</location>
        <topology evidence="2">Single-pass type II membrane protein</topology>
    </subcellularLocation>
</comment>
<evidence type="ECO:0000256" key="1">
    <source>
        <dbReference type="ARBA" id="ARBA00022603"/>
    </source>
</evidence>
<evidence type="ECO:0000256" key="2">
    <source>
        <dbReference type="RuleBase" id="RU366043"/>
    </source>
</evidence>
<dbReference type="GO" id="GO:0032259">
    <property type="term" value="P:methylation"/>
    <property type="evidence" value="ECO:0007669"/>
    <property type="project" value="UniProtKB-KW"/>
</dbReference>
<keyword evidence="2" id="KW-0812">Transmembrane</keyword>
<organism evidence="3 4">
    <name type="scientific">Canna indica</name>
    <name type="common">Indian-shot</name>
    <dbReference type="NCBI Taxonomy" id="4628"/>
    <lineage>
        <taxon>Eukaryota</taxon>
        <taxon>Viridiplantae</taxon>
        <taxon>Streptophyta</taxon>
        <taxon>Embryophyta</taxon>
        <taxon>Tracheophyta</taxon>
        <taxon>Spermatophyta</taxon>
        <taxon>Magnoliopsida</taxon>
        <taxon>Liliopsida</taxon>
        <taxon>Zingiberales</taxon>
        <taxon>Cannaceae</taxon>
        <taxon>Canna</taxon>
    </lineage>
</organism>
<gene>
    <name evidence="3" type="ORF">Cni_G16569</name>
</gene>
<dbReference type="PANTHER" id="PTHR10108:SF1049">
    <property type="entry name" value="METHYLTRANSFERASE"/>
    <property type="match status" value="1"/>
</dbReference>
<keyword evidence="2" id="KW-0735">Signal-anchor</keyword>
<keyword evidence="2" id="KW-0808">Transferase</keyword>
<comment type="similarity">
    <text evidence="2">Belongs to the methyltransferase superfamily.</text>
</comment>
<name>A0AAQ3KHY1_9LILI</name>
<dbReference type="GO" id="GO:0005768">
    <property type="term" value="C:endosome"/>
    <property type="evidence" value="ECO:0007669"/>
    <property type="project" value="TreeGrafter"/>
</dbReference>
<reference evidence="3 4" key="1">
    <citation type="submission" date="2023-10" db="EMBL/GenBank/DDBJ databases">
        <title>Chromosome-scale genome assembly provides insights into flower coloration mechanisms of Canna indica.</title>
        <authorList>
            <person name="Li C."/>
        </authorList>
    </citation>
    <scope>NUCLEOTIDE SEQUENCE [LARGE SCALE GENOMIC DNA]</scope>
    <source>
        <tissue evidence="3">Flower</tissue>
    </source>
</reference>
<evidence type="ECO:0000313" key="3">
    <source>
        <dbReference type="EMBL" id="WOL07820.1"/>
    </source>
</evidence>
<sequence length="94" mass="11319">MREFSTCDIKYSEYTPCEDRDRSVLFKCDRLIYQKQHCPKRGELLRCLILAPTGYKTMFPWPTSWDAAWFVNVPHKEPMVENAVQKWIRVEDKF</sequence>
<protein>
    <recommendedName>
        <fullName evidence="2">Methyltransferase</fullName>
        <ecNumber evidence="2">2.1.1.-</ecNumber>
    </recommendedName>
</protein>
<dbReference type="Pfam" id="PF03141">
    <property type="entry name" value="Methyltransf_29"/>
    <property type="match status" value="1"/>
</dbReference>
<keyword evidence="4" id="KW-1185">Reference proteome</keyword>
<dbReference type="GO" id="GO:0016020">
    <property type="term" value="C:membrane"/>
    <property type="evidence" value="ECO:0007669"/>
    <property type="project" value="UniProtKB-SubCell"/>
</dbReference>
<dbReference type="Proteomes" id="UP001327560">
    <property type="component" value="Chromosome 5"/>
</dbReference>
<dbReference type="PANTHER" id="PTHR10108">
    <property type="entry name" value="SAM-DEPENDENT METHYLTRANSFERASE"/>
    <property type="match status" value="1"/>
</dbReference>
<accession>A0AAQ3KHY1</accession>
<dbReference type="AlphaFoldDB" id="A0AAQ3KHY1"/>
<dbReference type="InterPro" id="IPR004159">
    <property type="entry name" value="Put_SAM_MeTrfase"/>
</dbReference>
<proteinExistence type="inferred from homology"/>
<keyword evidence="2" id="KW-0325">Glycoprotein</keyword>
<dbReference type="GO" id="GO:0005802">
    <property type="term" value="C:trans-Golgi network"/>
    <property type="evidence" value="ECO:0007669"/>
    <property type="project" value="TreeGrafter"/>
</dbReference>
<dbReference type="GO" id="GO:0008168">
    <property type="term" value="F:methyltransferase activity"/>
    <property type="evidence" value="ECO:0007669"/>
    <property type="project" value="UniProtKB-UniRule"/>
</dbReference>
<dbReference type="EC" id="2.1.1.-" evidence="2"/>
<keyword evidence="1 2" id="KW-0489">Methyltransferase</keyword>
<evidence type="ECO:0000313" key="4">
    <source>
        <dbReference type="Proteomes" id="UP001327560"/>
    </source>
</evidence>
<dbReference type="EMBL" id="CP136894">
    <property type="protein sequence ID" value="WOL07820.1"/>
    <property type="molecule type" value="Genomic_DNA"/>
</dbReference>